<dbReference type="Pfam" id="PF01281">
    <property type="entry name" value="Ribosomal_L9_N"/>
    <property type="match status" value="1"/>
</dbReference>
<dbReference type="InterPro" id="IPR009027">
    <property type="entry name" value="Ribosomal_bL9/RNase_H1_N"/>
</dbReference>
<feature type="domain" description="Ribosomal protein L9" evidence="4">
    <location>
        <begin position="56"/>
        <end position="99"/>
    </location>
</feature>
<keyword evidence="2" id="KW-0689">Ribosomal protein</keyword>
<evidence type="ECO:0000313" key="6">
    <source>
        <dbReference type="Proteomes" id="UP001175000"/>
    </source>
</evidence>
<comment type="similarity">
    <text evidence="1">Belongs to the bacterial ribosomal protein bL9 family.</text>
</comment>
<evidence type="ECO:0000256" key="1">
    <source>
        <dbReference type="ARBA" id="ARBA00010605"/>
    </source>
</evidence>
<evidence type="ECO:0000313" key="5">
    <source>
        <dbReference type="EMBL" id="KAK0633339.1"/>
    </source>
</evidence>
<protein>
    <recommendedName>
        <fullName evidence="4">Ribosomal protein L9 domain-containing protein</fullName>
    </recommendedName>
</protein>
<dbReference type="Gene3D" id="3.40.5.10">
    <property type="entry name" value="Ribosomal protein L9, N-terminal domain"/>
    <property type="match status" value="1"/>
</dbReference>
<dbReference type="InterPro" id="IPR020070">
    <property type="entry name" value="Ribosomal_bL9_N"/>
</dbReference>
<dbReference type="EMBL" id="JAULSU010000001">
    <property type="protein sequence ID" value="KAK0633339.1"/>
    <property type="molecule type" value="Genomic_DNA"/>
</dbReference>
<dbReference type="AlphaFoldDB" id="A0AA39XG65"/>
<organism evidence="5 6">
    <name type="scientific">Immersiella caudata</name>
    <dbReference type="NCBI Taxonomy" id="314043"/>
    <lineage>
        <taxon>Eukaryota</taxon>
        <taxon>Fungi</taxon>
        <taxon>Dikarya</taxon>
        <taxon>Ascomycota</taxon>
        <taxon>Pezizomycotina</taxon>
        <taxon>Sordariomycetes</taxon>
        <taxon>Sordariomycetidae</taxon>
        <taxon>Sordariales</taxon>
        <taxon>Lasiosphaeriaceae</taxon>
        <taxon>Immersiella</taxon>
    </lineage>
</organism>
<keyword evidence="6" id="KW-1185">Reference proteome</keyword>
<dbReference type="GO" id="GO:0006412">
    <property type="term" value="P:translation"/>
    <property type="evidence" value="ECO:0007669"/>
    <property type="project" value="InterPro"/>
</dbReference>
<accession>A0AA39XG65</accession>
<comment type="caution">
    <text evidence="5">The sequence shown here is derived from an EMBL/GenBank/DDBJ whole genome shotgun (WGS) entry which is preliminary data.</text>
</comment>
<dbReference type="Proteomes" id="UP001175000">
    <property type="component" value="Unassembled WGS sequence"/>
</dbReference>
<proteinExistence type="inferred from homology"/>
<dbReference type="InterPro" id="IPR036935">
    <property type="entry name" value="Ribosomal_bL9_N_sf"/>
</dbReference>
<dbReference type="SUPFAM" id="SSF55658">
    <property type="entry name" value="L9 N-domain-like"/>
    <property type="match status" value="1"/>
</dbReference>
<gene>
    <name evidence="5" type="ORF">B0T14DRAFT_506502</name>
</gene>
<dbReference type="InterPro" id="IPR000244">
    <property type="entry name" value="Ribosomal_bL9"/>
</dbReference>
<name>A0AA39XG65_9PEZI</name>
<dbReference type="PANTHER" id="PTHR21368">
    <property type="entry name" value="50S RIBOSOMAL PROTEIN L9"/>
    <property type="match status" value="1"/>
</dbReference>
<dbReference type="GO" id="GO:0003735">
    <property type="term" value="F:structural constituent of ribosome"/>
    <property type="evidence" value="ECO:0007669"/>
    <property type="project" value="InterPro"/>
</dbReference>
<dbReference type="GO" id="GO:0005840">
    <property type="term" value="C:ribosome"/>
    <property type="evidence" value="ECO:0007669"/>
    <property type="project" value="UniProtKB-KW"/>
</dbReference>
<evidence type="ECO:0000256" key="2">
    <source>
        <dbReference type="ARBA" id="ARBA00022980"/>
    </source>
</evidence>
<reference evidence="5" key="1">
    <citation type="submission" date="2023-06" db="EMBL/GenBank/DDBJ databases">
        <title>Genome-scale phylogeny and comparative genomics of the fungal order Sordariales.</title>
        <authorList>
            <consortium name="Lawrence Berkeley National Laboratory"/>
            <person name="Hensen N."/>
            <person name="Bonometti L."/>
            <person name="Westerberg I."/>
            <person name="Brannstrom I.O."/>
            <person name="Guillou S."/>
            <person name="Cros-Aarteil S."/>
            <person name="Calhoun S."/>
            <person name="Haridas S."/>
            <person name="Kuo A."/>
            <person name="Mondo S."/>
            <person name="Pangilinan J."/>
            <person name="Riley R."/>
            <person name="Labutti K."/>
            <person name="Andreopoulos B."/>
            <person name="Lipzen A."/>
            <person name="Chen C."/>
            <person name="Yanf M."/>
            <person name="Daum C."/>
            <person name="Ng V."/>
            <person name="Clum A."/>
            <person name="Steindorff A."/>
            <person name="Ohm R."/>
            <person name="Martin F."/>
            <person name="Silar P."/>
            <person name="Natvig D."/>
            <person name="Lalanne C."/>
            <person name="Gautier V."/>
            <person name="Ament-Velasquez S.L."/>
            <person name="Kruys A."/>
            <person name="Hutchinson M.I."/>
            <person name="Powell A.J."/>
            <person name="Barry K."/>
            <person name="Miller A.N."/>
            <person name="Grigoriev I.V."/>
            <person name="Debuchy R."/>
            <person name="Gladieux P."/>
            <person name="Thoren M.H."/>
            <person name="Johannesson H."/>
        </authorList>
    </citation>
    <scope>NUCLEOTIDE SEQUENCE</scope>
    <source>
        <strain evidence="5">CBS 606.72</strain>
    </source>
</reference>
<evidence type="ECO:0000256" key="3">
    <source>
        <dbReference type="ARBA" id="ARBA00023274"/>
    </source>
</evidence>
<evidence type="ECO:0000259" key="4">
    <source>
        <dbReference type="Pfam" id="PF01281"/>
    </source>
</evidence>
<sequence>MALSSSSTCRACLRRLAQPFGISSTAQATASVGSVLSHQTRAKSTTMQAHDRGVVVRLLKDIPKFGREHAIFRVERGRMRNQWYPTKKAEYMTPQRFQELGLTKKDIGERDRGFMPLDESDLAEEEALPNPVVVAPTVMAVPVIDPEVFRDTVATAIPETLTFFRKPIPVPPPPPEARISPLIASQASAAALVAEKEKIPISIYGSVSATDVIQKIKEVLANESELATLKLEPHHIAFVGLGEGSDRLKTLGRWEVEISIDSLVPGGNKTEKPVVPIVKVVEVLAEK</sequence>
<dbReference type="GO" id="GO:1990904">
    <property type="term" value="C:ribonucleoprotein complex"/>
    <property type="evidence" value="ECO:0007669"/>
    <property type="project" value="UniProtKB-KW"/>
</dbReference>
<keyword evidence="3" id="KW-0687">Ribonucleoprotein</keyword>